<dbReference type="EC" id="1.1.1.108" evidence="1"/>
<proteinExistence type="predicted"/>
<dbReference type="Pfam" id="PF13279">
    <property type="entry name" value="4HBT_2"/>
    <property type="match status" value="1"/>
</dbReference>
<sequence>MNLSVPYVSPPFGLEAGWIDYNGHLNVAYYHVVFDQALDDVLISLGLGPGYASLRKLSTFTVETHTCYLAEVPSEAKVQVITQLLAADRKRLHFFHEMRSFTGGTLHATCEQLSLHVDLVRRRACEFPADIQNKVDEMKLAHRRLPVPERAGRNIALKRPD</sequence>
<dbReference type="Proteomes" id="UP000094622">
    <property type="component" value="Unassembled WGS sequence"/>
</dbReference>
<name>A0A1E3H319_9HYPH</name>
<evidence type="ECO:0000313" key="1">
    <source>
        <dbReference type="EMBL" id="ODN70712.1"/>
    </source>
</evidence>
<keyword evidence="2" id="KW-1185">Reference proteome</keyword>
<dbReference type="Gene3D" id="3.10.129.10">
    <property type="entry name" value="Hotdog Thioesterase"/>
    <property type="match status" value="1"/>
</dbReference>
<reference evidence="1 2" key="1">
    <citation type="submission" date="2016-07" db="EMBL/GenBank/DDBJ databases">
        <title>Draft Genome Sequence of Methylobrevis pamukkalensis PK2.</title>
        <authorList>
            <person name="Vasilenko O.V."/>
            <person name="Doronina N.V."/>
            <person name="Shmareva M.N."/>
            <person name="Tarlachkov S.V."/>
            <person name="Mustakhimov I."/>
            <person name="Trotsenko Y.A."/>
        </authorList>
    </citation>
    <scope>NUCLEOTIDE SEQUENCE [LARGE SCALE GENOMIC DNA]</scope>
    <source>
        <strain evidence="1 2">PK2</strain>
    </source>
</reference>
<dbReference type="InterPro" id="IPR029069">
    <property type="entry name" value="HotDog_dom_sf"/>
</dbReference>
<dbReference type="GO" id="GO:0047728">
    <property type="term" value="F:carnitine 3-dehydrogenase activity"/>
    <property type="evidence" value="ECO:0007669"/>
    <property type="project" value="UniProtKB-EC"/>
</dbReference>
<dbReference type="AlphaFoldDB" id="A0A1E3H319"/>
<dbReference type="SUPFAM" id="SSF54637">
    <property type="entry name" value="Thioesterase/thiol ester dehydrase-isomerase"/>
    <property type="match status" value="1"/>
</dbReference>
<keyword evidence="1" id="KW-0560">Oxidoreductase</keyword>
<evidence type="ECO:0000313" key="2">
    <source>
        <dbReference type="Proteomes" id="UP000094622"/>
    </source>
</evidence>
<gene>
    <name evidence="1" type="primary">lcdH_2</name>
    <name evidence="1" type="ORF">A6302_01932</name>
</gene>
<dbReference type="EMBL" id="MCRJ01000041">
    <property type="protein sequence ID" value="ODN70712.1"/>
    <property type="molecule type" value="Genomic_DNA"/>
</dbReference>
<dbReference type="CDD" id="cd00586">
    <property type="entry name" value="4HBT"/>
    <property type="match status" value="1"/>
</dbReference>
<organism evidence="1 2">
    <name type="scientific">Methylobrevis pamukkalensis</name>
    <dbReference type="NCBI Taxonomy" id="1439726"/>
    <lineage>
        <taxon>Bacteria</taxon>
        <taxon>Pseudomonadati</taxon>
        <taxon>Pseudomonadota</taxon>
        <taxon>Alphaproteobacteria</taxon>
        <taxon>Hyphomicrobiales</taxon>
        <taxon>Pleomorphomonadaceae</taxon>
        <taxon>Methylobrevis</taxon>
    </lineage>
</organism>
<accession>A0A1E3H319</accession>
<dbReference type="RefSeq" id="WP_069306692.1">
    <property type="nucleotide sequence ID" value="NZ_MCRJ01000041.1"/>
</dbReference>
<comment type="caution">
    <text evidence="1">The sequence shown here is derived from an EMBL/GenBank/DDBJ whole genome shotgun (WGS) entry which is preliminary data.</text>
</comment>
<protein>
    <submittedName>
        <fullName evidence="1">L-carnitine dehydrogenase</fullName>
        <ecNumber evidence="1">1.1.1.108</ecNumber>
    </submittedName>
</protein>